<keyword evidence="1" id="KW-0812">Transmembrane</keyword>
<keyword evidence="1" id="KW-1133">Transmembrane helix</keyword>
<evidence type="ECO:0000313" key="2">
    <source>
        <dbReference type="EMBL" id="CUN55044.1"/>
    </source>
</evidence>
<sequence>MWDEYKKVNDSIHVPEELVNRTVKAAEREERRRKIIGLWKYTAIAACFCFVCLGIWGAAFKDKIVIQDVTFASSEMEIGLNLGKKDISETREWEDIQVEKYTEKDDENIPKELWKLKPGRVHGEKVYIGKTEDGILHAVFEKDGKIWYVTEEKGDKENLTEYLKKTL</sequence>
<proteinExistence type="predicted"/>
<dbReference type="GeneID" id="97330429"/>
<dbReference type="EMBL" id="RCYR01000014">
    <property type="protein sequence ID" value="RYS79906.1"/>
    <property type="molecule type" value="Genomic_DNA"/>
</dbReference>
<organism evidence="2 4">
    <name type="scientific">[Ruminococcus] torques</name>
    <dbReference type="NCBI Taxonomy" id="33039"/>
    <lineage>
        <taxon>Bacteria</taxon>
        <taxon>Bacillati</taxon>
        <taxon>Bacillota</taxon>
        <taxon>Clostridia</taxon>
        <taxon>Lachnospirales</taxon>
        <taxon>Lachnospiraceae</taxon>
        <taxon>Mediterraneibacter</taxon>
    </lineage>
</organism>
<evidence type="ECO:0008006" key="6">
    <source>
        <dbReference type="Google" id="ProtNLM"/>
    </source>
</evidence>
<dbReference type="Proteomes" id="UP000095787">
    <property type="component" value="Unassembled WGS sequence"/>
</dbReference>
<name>A0A173XTI5_9FIRM</name>
<protein>
    <recommendedName>
        <fullName evidence="6">DUF4367 domain-containing protein</fullName>
    </recommendedName>
</protein>
<evidence type="ECO:0000313" key="5">
    <source>
        <dbReference type="Proteomes" id="UP000292665"/>
    </source>
</evidence>
<evidence type="ECO:0000313" key="4">
    <source>
        <dbReference type="Proteomes" id="UP000095787"/>
    </source>
</evidence>
<evidence type="ECO:0000256" key="1">
    <source>
        <dbReference type="SAM" id="Phobius"/>
    </source>
</evidence>
<keyword evidence="1" id="KW-0472">Membrane</keyword>
<evidence type="ECO:0000313" key="3">
    <source>
        <dbReference type="EMBL" id="RYS79906.1"/>
    </source>
</evidence>
<dbReference type="EMBL" id="CYZO01000002">
    <property type="protein sequence ID" value="CUN55044.1"/>
    <property type="molecule type" value="Genomic_DNA"/>
</dbReference>
<feature type="transmembrane region" description="Helical" evidence="1">
    <location>
        <begin position="38"/>
        <end position="59"/>
    </location>
</feature>
<dbReference type="AlphaFoldDB" id="A0A173XTI5"/>
<dbReference type="Proteomes" id="UP000292665">
    <property type="component" value="Unassembled WGS sequence"/>
</dbReference>
<reference evidence="2 4" key="1">
    <citation type="submission" date="2015-09" db="EMBL/GenBank/DDBJ databases">
        <authorList>
            <consortium name="Pathogen Informatics"/>
        </authorList>
    </citation>
    <scope>NUCLEOTIDE SEQUENCE [LARGE SCALE GENOMIC DNA]</scope>
    <source>
        <strain evidence="2 4">2789STDY5834841</strain>
    </source>
</reference>
<reference evidence="3 5" key="2">
    <citation type="journal article" date="2019" name="Science, e1252229">
        <title>Invertible promoters mediate bacterial phase variation, antibiotic resistance, and host adaptation in the gut.</title>
        <authorList>
            <person name="Jiang X."/>
            <person name="Hall A.B."/>
            <person name="Arthur T.D."/>
            <person name="Plichta D.R."/>
            <person name="Covington C.T."/>
            <person name="Poyet M."/>
            <person name="Crothers J."/>
            <person name="Moses P.L."/>
            <person name="Tolonen A.C."/>
            <person name="Vlamakis H."/>
            <person name="Alm E.J."/>
            <person name="Xavier R.J."/>
        </authorList>
    </citation>
    <scope>NUCLEOTIDE SEQUENCE [LARGE SCALE GENOMIC DNA]</scope>
    <source>
        <strain evidence="5">aa_0143</strain>
        <strain evidence="3">Aa_0143</strain>
    </source>
</reference>
<dbReference type="RefSeq" id="WP_009242933.1">
    <property type="nucleotide sequence ID" value="NZ_AP028249.1"/>
</dbReference>
<gene>
    <name evidence="3" type="ORF">EAI93_08265</name>
    <name evidence="2" type="ORF">ERS852456_00195</name>
</gene>
<accession>A0A173XTI5</accession>